<dbReference type="InterPro" id="IPR036388">
    <property type="entry name" value="WH-like_DNA-bd_sf"/>
</dbReference>
<dbReference type="Pfam" id="PF07729">
    <property type="entry name" value="FCD"/>
    <property type="match status" value="1"/>
</dbReference>
<evidence type="ECO:0000256" key="3">
    <source>
        <dbReference type="ARBA" id="ARBA00023163"/>
    </source>
</evidence>
<dbReference type="PANTHER" id="PTHR43537:SF53">
    <property type="entry name" value="HTH-TYPE TRANSCRIPTIONAL REPRESSOR NANR"/>
    <property type="match status" value="1"/>
</dbReference>
<accession>A0A2N9VPH0</accession>
<name>A0A2N9VPH0_9HYPH</name>
<sequence length="237" mass="26433">MNSADGALPVQEDVQDDRAQVIRDALHDAIVERRLSPGAKLVETEVGELFDVSRTVVRASLQMLAFEGLVKIERNRGAFVAHPSPDEARQIFESRRVIEPDIAERAAERMTEADIRMFQAHLKEEQRLLVERGPNARRAAIKASGEYHLMLASVAANQILERFMRELIARSSLVIALYGQSGASSCARSEHADILDALVARDGKKAAEAIRHHIDHIEEDLDYKVTSNAPLRQALRL</sequence>
<dbReference type="SUPFAM" id="SSF48008">
    <property type="entry name" value="GntR ligand-binding domain-like"/>
    <property type="match status" value="1"/>
</dbReference>
<dbReference type="SUPFAM" id="SSF46785">
    <property type="entry name" value="Winged helix' DNA-binding domain"/>
    <property type="match status" value="1"/>
</dbReference>
<dbReference type="Pfam" id="PF00392">
    <property type="entry name" value="GntR"/>
    <property type="match status" value="1"/>
</dbReference>
<dbReference type="InterPro" id="IPR011711">
    <property type="entry name" value="GntR_C"/>
</dbReference>
<dbReference type="SMART" id="SM00895">
    <property type="entry name" value="FCD"/>
    <property type="match status" value="1"/>
</dbReference>
<proteinExistence type="predicted"/>
<keyword evidence="1" id="KW-0805">Transcription regulation</keyword>
<gene>
    <name evidence="5" type="ORF">B5P45_28780</name>
</gene>
<dbReference type="RefSeq" id="WP_100002548.1">
    <property type="nucleotide sequence ID" value="NZ_CP017942.1"/>
</dbReference>
<dbReference type="InterPro" id="IPR008920">
    <property type="entry name" value="TF_FadR/GntR_C"/>
</dbReference>
<dbReference type="PANTHER" id="PTHR43537">
    <property type="entry name" value="TRANSCRIPTIONAL REGULATOR, GNTR FAMILY"/>
    <property type="match status" value="1"/>
</dbReference>
<feature type="domain" description="HTH gntR-type" evidence="4">
    <location>
        <begin position="16"/>
        <end position="83"/>
    </location>
</feature>
<dbReference type="SMART" id="SM00345">
    <property type="entry name" value="HTH_GNTR"/>
    <property type="match status" value="1"/>
</dbReference>
<dbReference type="InterPro" id="IPR000524">
    <property type="entry name" value="Tscrpt_reg_HTH_GntR"/>
</dbReference>
<dbReference type="Proteomes" id="UP000232163">
    <property type="component" value="Unassembled WGS sequence"/>
</dbReference>
<dbReference type="KEGG" id="pht:BLM14_24055"/>
<evidence type="ECO:0000259" key="4">
    <source>
        <dbReference type="PROSITE" id="PS50949"/>
    </source>
</evidence>
<dbReference type="AlphaFoldDB" id="A0A2N9VPH0"/>
<dbReference type="CDD" id="cd07377">
    <property type="entry name" value="WHTH_GntR"/>
    <property type="match status" value="1"/>
</dbReference>
<protein>
    <submittedName>
        <fullName evidence="5">GntR family transcriptional regulator</fullName>
    </submittedName>
</protein>
<dbReference type="InterPro" id="IPR036390">
    <property type="entry name" value="WH_DNA-bd_sf"/>
</dbReference>
<reference evidence="5 6" key="1">
    <citation type="journal article" date="2017" name="Int J Environ Stud">
        <title>Does the Miocene-Pliocene relict legume Oxytropis triphylla form nitrogen-fixing nodules with a combination of bacterial strains?</title>
        <authorList>
            <person name="Safronova V."/>
            <person name="Belimov A."/>
            <person name="Sazanova A."/>
            <person name="Kuznetsova I."/>
            <person name="Popova J."/>
            <person name="Andronov E."/>
            <person name="Verkhozina A."/>
            <person name="Tikhonovich I."/>
        </authorList>
    </citation>
    <scope>NUCLEOTIDE SEQUENCE [LARGE SCALE GENOMIC DNA]</scope>
    <source>
        <strain evidence="5 6">Tri-38</strain>
    </source>
</reference>
<keyword evidence="6" id="KW-1185">Reference proteome</keyword>
<dbReference type="Gene3D" id="1.20.120.530">
    <property type="entry name" value="GntR ligand-binding domain-like"/>
    <property type="match status" value="1"/>
</dbReference>
<dbReference type="GO" id="GO:0003677">
    <property type="term" value="F:DNA binding"/>
    <property type="evidence" value="ECO:0007669"/>
    <property type="project" value="UniProtKB-KW"/>
</dbReference>
<dbReference type="GO" id="GO:0003700">
    <property type="term" value="F:DNA-binding transcription factor activity"/>
    <property type="evidence" value="ECO:0007669"/>
    <property type="project" value="InterPro"/>
</dbReference>
<dbReference type="Gene3D" id="1.10.10.10">
    <property type="entry name" value="Winged helix-like DNA-binding domain superfamily/Winged helix DNA-binding domain"/>
    <property type="match status" value="1"/>
</dbReference>
<organism evidence="5 6">
    <name type="scientific">Phyllobacterium zundukense</name>
    <dbReference type="NCBI Taxonomy" id="1867719"/>
    <lineage>
        <taxon>Bacteria</taxon>
        <taxon>Pseudomonadati</taxon>
        <taxon>Pseudomonadota</taxon>
        <taxon>Alphaproteobacteria</taxon>
        <taxon>Hyphomicrobiales</taxon>
        <taxon>Phyllobacteriaceae</taxon>
        <taxon>Phyllobacterium</taxon>
    </lineage>
</organism>
<dbReference type="PROSITE" id="PS50949">
    <property type="entry name" value="HTH_GNTR"/>
    <property type="match status" value="1"/>
</dbReference>
<evidence type="ECO:0000313" key="6">
    <source>
        <dbReference type="Proteomes" id="UP000232163"/>
    </source>
</evidence>
<dbReference type="OrthoDB" id="7618373at2"/>
<evidence type="ECO:0000256" key="2">
    <source>
        <dbReference type="ARBA" id="ARBA00023125"/>
    </source>
</evidence>
<evidence type="ECO:0000256" key="1">
    <source>
        <dbReference type="ARBA" id="ARBA00023015"/>
    </source>
</evidence>
<keyword evidence="2" id="KW-0238">DNA-binding</keyword>
<keyword evidence="3" id="KW-0804">Transcription</keyword>
<dbReference type="EMBL" id="MZMT01000062">
    <property type="protein sequence ID" value="PIO41388.1"/>
    <property type="molecule type" value="Genomic_DNA"/>
</dbReference>
<comment type="caution">
    <text evidence="5">The sequence shown here is derived from an EMBL/GenBank/DDBJ whole genome shotgun (WGS) entry which is preliminary data.</text>
</comment>
<evidence type="ECO:0000313" key="5">
    <source>
        <dbReference type="EMBL" id="PIO41388.1"/>
    </source>
</evidence>